<sequence length="569" mass="61246">MARVLGISAHYHDAAAALVVDGEVVAAIQEERLSRIKHDPGLPLAAAFACLQHAGLRPGDLDAVAFYEEPFAKLERVLVHLLRHLPRTWRAFPRALAGQLGSKIWVLDHLSEGLGVARDRVVRFDHHRSHAASALLVSPYERAAVLVVDGVGEAHATTIWDGRGYDLRLLASVDFPHSLGLLYAGLTAYLGFTVNEGEYKVMGLAAWGQPRLREQFARIVRLTGDGAYELDLACFAHMSDADLGFGPALERLLGPRRPPGRPWDFEREDDRHYADVAATLQAVLEDILLALARKARALTGADHLCLAGGVALNALANARLQAEAGFARVFVQPAAGDAGGALGAALLAARERGDPRPAPLRTAALGLPVDADRARDVAGELGLPVRRVDEPAAAVARLVAAGKIVAHARGRFEWGPRALGQRSLLACPRDPATRERMNRLIKEREPFRPFAPAVLSERTGDFFAAGPDDMTPFMTTTARVRDDARERLGAVTHRDGTARLQTVEAARAPELHAVLTELAALGHDPVVLNTSLNGAGEPIVAGAEDALAFWLRHGVDALVVEDLLIERSP</sequence>
<feature type="domain" description="Carbamoyltransferase" evidence="2">
    <location>
        <begin position="3"/>
        <end position="346"/>
    </location>
</feature>
<proteinExistence type="inferred from homology"/>
<feature type="domain" description="Carbamoyltransferase C-terminal" evidence="3">
    <location>
        <begin position="396"/>
        <end position="567"/>
    </location>
</feature>
<name>A0A1I1UZK6_9BACT</name>
<organism evidence="4 5">
    <name type="scientific">Nannocystis exedens</name>
    <dbReference type="NCBI Taxonomy" id="54"/>
    <lineage>
        <taxon>Bacteria</taxon>
        <taxon>Pseudomonadati</taxon>
        <taxon>Myxococcota</taxon>
        <taxon>Polyangia</taxon>
        <taxon>Nannocystales</taxon>
        <taxon>Nannocystaceae</taxon>
        <taxon>Nannocystis</taxon>
    </lineage>
</organism>
<dbReference type="InterPro" id="IPR043129">
    <property type="entry name" value="ATPase_NBD"/>
</dbReference>
<dbReference type="Proteomes" id="UP000199400">
    <property type="component" value="Unassembled WGS sequence"/>
</dbReference>
<dbReference type="EMBL" id="FOMX01000004">
    <property type="protein sequence ID" value="SFD76231.1"/>
    <property type="molecule type" value="Genomic_DNA"/>
</dbReference>
<keyword evidence="4" id="KW-0808">Transferase</keyword>
<dbReference type="CDD" id="cd24098">
    <property type="entry name" value="ASKHA_NBD_TobZ_N"/>
    <property type="match status" value="1"/>
</dbReference>
<accession>A0A1I1UZK6</accession>
<comment type="similarity">
    <text evidence="1">Belongs to the NodU/CmcH family.</text>
</comment>
<dbReference type="Pfam" id="PF02543">
    <property type="entry name" value="Carbam_trans_N"/>
    <property type="match status" value="1"/>
</dbReference>
<dbReference type="Pfam" id="PF16861">
    <property type="entry name" value="Carbam_trans_C"/>
    <property type="match status" value="1"/>
</dbReference>
<dbReference type="Gene3D" id="3.30.420.40">
    <property type="match status" value="2"/>
</dbReference>
<dbReference type="OrthoDB" id="9780777at2"/>
<dbReference type="InterPro" id="IPR038152">
    <property type="entry name" value="Carbam_trans_C_sf"/>
</dbReference>
<dbReference type="STRING" id="54.SAMN02745121_01436"/>
<evidence type="ECO:0000259" key="3">
    <source>
        <dbReference type="Pfam" id="PF16861"/>
    </source>
</evidence>
<dbReference type="AlphaFoldDB" id="A0A1I1UZK6"/>
<dbReference type="SUPFAM" id="SSF53067">
    <property type="entry name" value="Actin-like ATPase domain"/>
    <property type="match status" value="1"/>
</dbReference>
<keyword evidence="5" id="KW-1185">Reference proteome</keyword>
<reference evidence="5" key="1">
    <citation type="submission" date="2016-10" db="EMBL/GenBank/DDBJ databases">
        <authorList>
            <person name="Varghese N."/>
            <person name="Submissions S."/>
        </authorList>
    </citation>
    <scope>NUCLEOTIDE SEQUENCE [LARGE SCALE GENOMIC DNA]</scope>
    <source>
        <strain evidence="5">ATCC 25963</strain>
    </source>
</reference>
<dbReference type="InterPro" id="IPR031730">
    <property type="entry name" value="Carbam_trans_C"/>
</dbReference>
<evidence type="ECO:0000313" key="4">
    <source>
        <dbReference type="EMBL" id="SFD76231.1"/>
    </source>
</evidence>
<dbReference type="GO" id="GO:0016740">
    <property type="term" value="F:transferase activity"/>
    <property type="evidence" value="ECO:0007669"/>
    <property type="project" value="UniProtKB-KW"/>
</dbReference>
<protein>
    <submittedName>
        <fullName evidence="4">Carbamoyltransferase</fullName>
    </submittedName>
</protein>
<evidence type="ECO:0000259" key="2">
    <source>
        <dbReference type="Pfam" id="PF02543"/>
    </source>
</evidence>
<dbReference type="InterPro" id="IPR003696">
    <property type="entry name" value="Carbtransf_dom"/>
</dbReference>
<dbReference type="PANTHER" id="PTHR34847:SF1">
    <property type="entry name" value="NODULATION PROTEIN U"/>
    <property type="match status" value="1"/>
</dbReference>
<gene>
    <name evidence="4" type="ORF">SAMN02745121_01436</name>
</gene>
<evidence type="ECO:0000313" key="5">
    <source>
        <dbReference type="Proteomes" id="UP000199400"/>
    </source>
</evidence>
<dbReference type="InterPro" id="IPR051338">
    <property type="entry name" value="NodU/CmcH_Carbamoyltrnsfr"/>
</dbReference>
<dbReference type="Gene3D" id="3.90.870.20">
    <property type="entry name" value="Carbamoyltransferase, C-terminal domain"/>
    <property type="match status" value="1"/>
</dbReference>
<evidence type="ECO:0000256" key="1">
    <source>
        <dbReference type="ARBA" id="ARBA00006129"/>
    </source>
</evidence>
<dbReference type="RefSeq" id="WP_096330198.1">
    <property type="nucleotide sequence ID" value="NZ_FOMX01000004.1"/>
</dbReference>
<dbReference type="PANTHER" id="PTHR34847">
    <property type="entry name" value="NODULATION PROTEIN U"/>
    <property type="match status" value="1"/>
</dbReference>